<keyword evidence="5 14" id="KW-0227">DNA damage</keyword>
<dbReference type="GO" id="GO:0006285">
    <property type="term" value="P:base-excision repair, AP site formation"/>
    <property type="evidence" value="ECO:0007669"/>
    <property type="project" value="UniProtKB-UniRule"/>
</dbReference>
<dbReference type="SMART" id="SM00478">
    <property type="entry name" value="ENDO3c"/>
    <property type="match status" value="1"/>
</dbReference>
<dbReference type="PROSITE" id="PS01155">
    <property type="entry name" value="ENDONUCLEASE_III_2"/>
    <property type="match status" value="1"/>
</dbReference>
<dbReference type="OrthoDB" id="2099276at2759"/>
<name>A0A507C6W1_9FUNG</name>
<evidence type="ECO:0000256" key="8">
    <source>
        <dbReference type="ARBA" id="ARBA00023004"/>
    </source>
</evidence>
<keyword evidence="9" id="KW-0411">Iron-sulfur</keyword>
<evidence type="ECO:0000313" key="18">
    <source>
        <dbReference type="Proteomes" id="UP000319731"/>
    </source>
</evidence>
<dbReference type="EMBL" id="QEAO01000009">
    <property type="protein sequence ID" value="TPX35352.1"/>
    <property type="molecule type" value="Genomic_DNA"/>
</dbReference>
<feature type="domain" description="HhH-GPD" evidence="16">
    <location>
        <begin position="112"/>
        <end position="265"/>
    </location>
</feature>
<keyword evidence="8" id="KW-0408">Iron</keyword>
<feature type="region of interest" description="Disordered" evidence="15">
    <location>
        <begin position="28"/>
        <end position="61"/>
    </location>
</feature>
<evidence type="ECO:0000256" key="7">
    <source>
        <dbReference type="ARBA" id="ARBA00022946"/>
    </source>
</evidence>
<evidence type="ECO:0000256" key="2">
    <source>
        <dbReference type="ARBA" id="ARBA00008343"/>
    </source>
</evidence>
<dbReference type="GO" id="GO:0003677">
    <property type="term" value="F:DNA binding"/>
    <property type="evidence" value="ECO:0007669"/>
    <property type="project" value="UniProtKB-UniRule"/>
</dbReference>
<comment type="cofactor">
    <cofactor evidence="1">
        <name>[4Fe-4S] cluster</name>
        <dbReference type="ChEBI" id="CHEBI:49883"/>
    </cofactor>
</comment>
<keyword evidence="11 14" id="KW-0456">Lyase</keyword>
<dbReference type="GO" id="GO:0046872">
    <property type="term" value="F:metal ion binding"/>
    <property type="evidence" value="ECO:0007669"/>
    <property type="project" value="UniProtKB-KW"/>
</dbReference>
<evidence type="ECO:0000256" key="15">
    <source>
        <dbReference type="SAM" id="MobiDB-lite"/>
    </source>
</evidence>
<evidence type="ECO:0000256" key="4">
    <source>
        <dbReference type="ARBA" id="ARBA00022723"/>
    </source>
</evidence>
<dbReference type="Gene3D" id="1.10.1670.10">
    <property type="entry name" value="Helix-hairpin-Helix base-excision DNA repair enzymes (C-terminal)"/>
    <property type="match status" value="1"/>
</dbReference>
<dbReference type="GO" id="GO:0000703">
    <property type="term" value="F:oxidized pyrimidine nucleobase lesion DNA N-glycosylase activity"/>
    <property type="evidence" value="ECO:0007669"/>
    <property type="project" value="UniProtKB-UniRule"/>
</dbReference>
<keyword evidence="7" id="KW-0809">Transit peptide</keyword>
<evidence type="ECO:0000256" key="6">
    <source>
        <dbReference type="ARBA" id="ARBA00022801"/>
    </source>
</evidence>
<dbReference type="CDD" id="cd00056">
    <property type="entry name" value="ENDO3c"/>
    <property type="match status" value="1"/>
</dbReference>
<dbReference type="GO" id="GO:0005634">
    <property type="term" value="C:nucleus"/>
    <property type="evidence" value="ECO:0007669"/>
    <property type="project" value="UniProtKB-SubCell"/>
</dbReference>
<dbReference type="InterPro" id="IPR023170">
    <property type="entry name" value="HhH_base_excis_C"/>
</dbReference>
<keyword evidence="14" id="KW-0496">Mitochondrion</keyword>
<feature type="compositionally biased region" description="Basic residues" evidence="15">
    <location>
        <begin position="41"/>
        <end position="53"/>
    </location>
</feature>
<reference evidence="17 18" key="1">
    <citation type="journal article" date="2019" name="Sci. Rep.">
        <title>Comparative genomics of chytrid fungi reveal insights into the obligate biotrophic and pathogenic lifestyle of Synchytrium endobioticum.</title>
        <authorList>
            <person name="van de Vossenberg B.T.L.H."/>
            <person name="Warris S."/>
            <person name="Nguyen H.D.T."/>
            <person name="van Gent-Pelzer M.P.E."/>
            <person name="Joly D.L."/>
            <person name="van de Geest H.C."/>
            <person name="Bonants P.J.M."/>
            <person name="Smith D.S."/>
            <person name="Levesque C.A."/>
            <person name="van der Lee T.A.J."/>
        </authorList>
    </citation>
    <scope>NUCLEOTIDE SEQUENCE [LARGE SCALE GENOMIC DNA]</scope>
    <source>
        <strain evidence="17 18">JEL517</strain>
    </source>
</reference>
<evidence type="ECO:0000313" key="17">
    <source>
        <dbReference type="EMBL" id="TPX35352.1"/>
    </source>
</evidence>
<proteinExistence type="inferred from homology"/>
<dbReference type="GO" id="GO:0051539">
    <property type="term" value="F:4 iron, 4 sulfur cluster binding"/>
    <property type="evidence" value="ECO:0007669"/>
    <property type="project" value="UniProtKB-KW"/>
</dbReference>
<dbReference type="GO" id="GO:0006289">
    <property type="term" value="P:nucleotide-excision repair"/>
    <property type="evidence" value="ECO:0007669"/>
    <property type="project" value="TreeGrafter"/>
</dbReference>
<evidence type="ECO:0000256" key="9">
    <source>
        <dbReference type="ARBA" id="ARBA00023014"/>
    </source>
</evidence>
<dbReference type="SMART" id="SM00525">
    <property type="entry name" value="FES"/>
    <property type="match status" value="1"/>
</dbReference>
<evidence type="ECO:0000256" key="11">
    <source>
        <dbReference type="ARBA" id="ARBA00023239"/>
    </source>
</evidence>
<comment type="function">
    <text evidence="14">Bifunctional DNA N-glycosylase with associated apurinic/apyrimidinic (AP) lyase function that catalyzes the first step in base excision repair (BER), the primary repair pathway for the repair of oxidative DNA damage. The DNA N-glycosylase activity releases the damaged DNA base from DNA by cleaving the N-glycosidic bond, leaving an AP site. The AP lyase activity cleaves the phosphodiester bond 3' to the AP site by a beta-elimination. Primarily recognizes and repairs oxidative base damage of pyrimidines.</text>
</comment>
<sequence length="295" mass="32911">MVSTRKRRHIEVEVDVIPAALVPSLSVPATPSSQEMPATPKKAKTSTPKKRTPIKTPVKRNPPDNWKEIYDLIKVFRDANPAVVDTMGCERLGDDTQSEKVFRFQTLIALMLSSQTKDETTAAAMANLKSHQPGGLTVETVLAMDDRQLDGYICKVGFHNRKTIYIKQAAQIIQDDYDGDIPPTVEKLMELPGVGPKMAYLCMQCAWNKNDGVGVDTHVHRISNRLGWVKTAEKDPEYTRLELESWLPSDYWAQLNPLLVGFGQTLCRPIGPKCTECPAKDLCPKVGTKPRTPKK</sequence>
<protein>
    <recommendedName>
        <fullName evidence="14">Endonuclease III homolog</fullName>
        <ecNumber evidence="14">3.2.2.-</ecNumber>
        <ecNumber evidence="14">4.2.99.18</ecNumber>
    </recommendedName>
    <alternativeName>
        <fullName evidence="14">Bifunctional DNA N-glycosylase/DNA-(apurinic or apyrimidinic site) lyase</fullName>
        <shortName evidence="14">DNA glycosylase/AP lyase</shortName>
    </alternativeName>
</protein>
<dbReference type="Pfam" id="PF00730">
    <property type="entry name" value="HhH-GPD"/>
    <property type="match status" value="1"/>
</dbReference>
<dbReference type="InterPro" id="IPR004036">
    <property type="entry name" value="Endonuclease-III-like_CS2"/>
</dbReference>
<keyword evidence="6 14" id="KW-0378">Hydrolase</keyword>
<dbReference type="PANTHER" id="PTHR43286:SF1">
    <property type="entry name" value="ENDONUCLEASE III-LIKE PROTEIN 1"/>
    <property type="match status" value="1"/>
</dbReference>
<evidence type="ECO:0000256" key="5">
    <source>
        <dbReference type="ARBA" id="ARBA00022763"/>
    </source>
</evidence>
<comment type="caution">
    <text evidence="14">Lacks conserved residue(s) required for the propagation of feature annotation.</text>
</comment>
<keyword evidence="10 14" id="KW-0234">DNA repair</keyword>
<evidence type="ECO:0000256" key="10">
    <source>
        <dbReference type="ARBA" id="ARBA00023204"/>
    </source>
</evidence>
<dbReference type="InterPro" id="IPR000445">
    <property type="entry name" value="HhH_motif"/>
</dbReference>
<dbReference type="SUPFAM" id="SSF48150">
    <property type="entry name" value="DNA-glycosylase"/>
    <property type="match status" value="1"/>
</dbReference>
<keyword evidence="4" id="KW-0479">Metal-binding</keyword>
<keyword evidence="18" id="KW-1185">Reference proteome</keyword>
<dbReference type="Gene3D" id="1.10.340.30">
    <property type="entry name" value="Hypothetical protein, domain 2"/>
    <property type="match status" value="1"/>
</dbReference>
<dbReference type="InterPro" id="IPR011257">
    <property type="entry name" value="DNA_glycosylase"/>
</dbReference>
<keyword evidence="3" id="KW-0004">4Fe-4S</keyword>
<evidence type="ECO:0000256" key="3">
    <source>
        <dbReference type="ARBA" id="ARBA00022485"/>
    </source>
</evidence>
<dbReference type="EC" id="4.2.99.18" evidence="14"/>
<evidence type="ECO:0000256" key="12">
    <source>
        <dbReference type="ARBA" id="ARBA00023295"/>
    </source>
</evidence>
<dbReference type="InterPro" id="IPR003651">
    <property type="entry name" value="Endonuclease3_FeS-loop_motif"/>
</dbReference>
<dbReference type="InterPro" id="IPR030841">
    <property type="entry name" value="NTH1"/>
</dbReference>
<dbReference type="Pfam" id="PF00633">
    <property type="entry name" value="HHH"/>
    <property type="match status" value="1"/>
</dbReference>
<dbReference type="HAMAP" id="MF_03183">
    <property type="entry name" value="Endonuclease_III_Nth"/>
    <property type="match status" value="1"/>
</dbReference>
<dbReference type="GO" id="GO:0140078">
    <property type="term" value="F:class I DNA-(apurinic or apyrimidinic site) endonuclease activity"/>
    <property type="evidence" value="ECO:0007669"/>
    <property type="project" value="UniProtKB-EC"/>
</dbReference>
<comment type="subcellular location">
    <subcellularLocation>
        <location evidence="14">Nucleus</location>
    </subcellularLocation>
    <subcellularLocation>
        <location evidence="14">Mitochondrion</location>
    </subcellularLocation>
</comment>
<dbReference type="PANTHER" id="PTHR43286">
    <property type="entry name" value="ENDONUCLEASE III-LIKE PROTEIN 1"/>
    <property type="match status" value="1"/>
</dbReference>
<keyword evidence="12 14" id="KW-0326">Glycosidase</keyword>
<evidence type="ECO:0000256" key="1">
    <source>
        <dbReference type="ARBA" id="ARBA00001966"/>
    </source>
</evidence>
<evidence type="ECO:0000256" key="14">
    <source>
        <dbReference type="HAMAP-Rule" id="MF_03183"/>
    </source>
</evidence>
<dbReference type="EC" id="3.2.2.-" evidence="14"/>
<comment type="caution">
    <text evidence="17">The sequence shown here is derived from an EMBL/GenBank/DDBJ whole genome shotgun (WGS) entry which is preliminary data.</text>
</comment>
<dbReference type="GO" id="GO:0005739">
    <property type="term" value="C:mitochondrion"/>
    <property type="evidence" value="ECO:0007669"/>
    <property type="project" value="UniProtKB-SubCell"/>
</dbReference>
<dbReference type="Proteomes" id="UP000319731">
    <property type="component" value="Unassembled WGS sequence"/>
</dbReference>
<dbReference type="FunFam" id="1.10.1670.10:FF:000003">
    <property type="entry name" value="Endonuclease III homolog"/>
    <property type="match status" value="1"/>
</dbReference>
<dbReference type="InterPro" id="IPR003265">
    <property type="entry name" value="HhH-GPD_domain"/>
</dbReference>
<dbReference type="STRING" id="1806994.A0A507C6W1"/>
<evidence type="ECO:0000259" key="16">
    <source>
        <dbReference type="SMART" id="SM00478"/>
    </source>
</evidence>
<dbReference type="FunFam" id="1.10.340.30:FF:000005">
    <property type="entry name" value="Endonuclease III-like protein 1"/>
    <property type="match status" value="1"/>
</dbReference>
<comment type="catalytic activity">
    <reaction evidence="13 14">
        <text>2'-deoxyribonucleotide-(2'-deoxyribose 5'-phosphate)-2'-deoxyribonucleotide-DNA = a 3'-end 2'-deoxyribonucleotide-(2,3-dehydro-2,3-deoxyribose 5'-phosphate)-DNA + a 5'-end 5'-phospho-2'-deoxyribonucleoside-DNA + H(+)</text>
        <dbReference type="Rhea" id="RHEA:66592"/>
        <dbReference type="Rhea" id="RHEA-COMP:13180"/>
        <dbReference type="Rhea" id="RHEA-COMP:16897"/>
        <dbReference type="Rhea" id="RHEA-COMP:17067"/>
        <dbReference type="ChEBI" id="CHEBI:15378"/>
        <dbReference type="ChEBI" id="CHEBI:136412"/>
        <dbReference type="ChEBI" id="CHEBI:157695"/>
        <dbReference type="ChEBI" id="CHEBI:167181"/>
        <dbReference type="EC" id="4.2.99.18"/>
    </reaction>
</comment>
<accession>A0A507C6W1</accession>
<dbReference type="AlphaFoldDB" id="A0A507C6W1"/>
<organism evidence="17 18">
    <name type="scientific">Synchytrium microbalum</name>
    <dbReference type="NCBI Taxonomy" id="1806994"/>
    <lineage>
        <taxon>Eukaryota</taxon>
        <taxon>Fungi</taxon>
        <taxon>Fungi incertae sedis</taxon>
        <taxon>Chytridiomycota</taxon>
        <taxon>Chytridiomycota incertae sedis</taxon>
        <taxon>Chytridiomycetes</taxon>
        <taxon>Synchytriales</taxon>
        <taxon>Synchytriaceae</taxon>
        <taxon>Synchytrium</taxon>
    </lineage>
</organism>
<keyword evidence="14" id="KW-0539">Nucleus</keyword>
<comment type="similarity">
    <text evidence="2 14">Belongs to the Nth/MutY family.</text>
</comment>
<gene>
    <name evidence="14" type="primary">NTH1</name>
    <name evidence="17" type="ORF">SmJEL517_g02208</name>
</gene>
<evidence type="ECO:0000256" key="13">
    <source>
        <dbReference type="ARBA" id="ARBA00044632"/>
    </source>
</evidence>